<proteinExistence type="predicted"/>
<dbReference type="Proteomes" id="UP001143910">
    <property type="component" value="Unassembled WGS sequence"/>
</dbReference>
<comment type="caution">
    <text evidence="1">The sequence shown here is derived from an EMBL/GenBank/DDBJ whole genome shotgun (WGS) entry which is preliminary data.</text>
</comment>
<reference evidence="1" key="1">
    <citation type="submission" date="2022-08" db="EMBL/GenBank/DDBJ databases">
        <title>Genome Sequence of Lecanicillium fungicola.</title>
        <authorList>
            <person name="Buettner E."/>
        </authorList>
    </citation>
    <scope>NUCLEOTIDE SEQUENCE</scope>
    <source>
        <strain evidence="1">Babe33</strain>
    </source>
</reference>
<dbReference type="EMBL" id="JANJQO010000150">
    <property type="protein sequence ID" value="KAJ2981132.1"/>
    <property type="molecule type" value="Genomic_DNA"/>
</dbReference>
<organism evidence="1 2">
    <name type="scientific">Zarea fungicola</name>
    <dbReference type="NCBI Taxonomy" id="93591"/>
    <lineage>
        <taxon>Eukaryota</taxon>
        <taxon>Fungi</taxon>
        <taxon>Dikarya</taxon>
        <taxon>Ascomycota</taxon>
        <taxon>Pezizomycotina</taxon>
        <taxon>Sordariomycetes</taxon>
        <taxon>Hypocreomycetidae</taxon>
        <taxon>Hypocreales</taxon>
        <taxon>Cordycipitaceae</taxon>
        <taxon>Zarea</taxon>
    </lineage>
</organism>
<evidence type="ECO:0000313" key="1">
    <source>
        <dbReference type="EMBL" id="KAJ2981132.1"/>
    </source>
</evidence>
<keyword evidence="2" id="KW-1185">Reference proteome</keyword>
<evidence type="ECO:0000313" key="2">
    <source>
        <dbReference type="Proteomes" id="UP001143910"/>
    </source>
</evidence>
<name>A0ACC1NPC2_9HYPO</name>
<protein>
    <submittedName>
        <fullName evidence="1">Uncharacterized protein</fullName>
    </submittedName>
</protein>
<sequence length="221" mass="25152">MYNDICTDRLLLQPVRTNEMGSLDLERFHALWNNEQATKWSMRGPCKDLTESKAWMAGIVPLPMPTNKVRISYLVLYAESDGHLTHPKQVDGEDWKMAGVVTLLPTNFKLEGEVDDFIRGNGDPYKAVELGYLFMPEVWGQGFATESVRAVLDAYRQDIQDTNALFPREIHATVHEKNTGSRRVLEKVGFKEFGRFEGQGSLPLVDDLQTHTAIHFRMGDH</sequence>
<gene>
    <name evidence="1" type="ORF">NQ176_g2214</name>
</gene>
<accession>A0ACC1NPC2</accession>